<dbReference type="EMBL" id="NEVP01000004">
    <property type="protein sequence ID" value="OZI53577.1"/>
    <property type="molecule type" value="Genomic_DNA"/>
</dbReference>
<gene>
    <name evidence="1" type="ORF">CAL25_06270</name>
</gene>
<keyword evidence="2" id="KW-1185">Reference proteome</keyword>
<proteinExistence type="predicted"/>
<evidence type="ECO:0000313" key="2">
    <source>
        <dbReference type="Proteomes" id="UP000216913"/>
    </source>
</evidence>
<evidence type="ECO:0000313" key="1">
    <source>
        <dbReference type="EMBL" id="OZI53577.1"/>
    </source>
</evidence>
<reference evidence="1 2" key="1">
    <citation type="submission" date="2017-05" db="EMBL/GenBank/DDBJ databases">
        <title>Complete and WGS of Bordetella genogroups.</title>
        <authorList>
            <person name="Spilker T."/>
            <person name="LiPuma J."/>
        </authorList>
    </citation>
    <scope>NUCLEOTIDE SEQUENCE [LARGE SCALE GENOMIC DNA]</scope>
    <source>
        <strain evidence="1 2">AU10456</strain>
    </source>
</reference>
<protein>
    <submittedName>
        <fullName evidence="1">Uncharacterized protein</fullName>
    </submittedName>
</protein>
<organism evidence="1 2">
    <name type="scientific">Bordetella genomosp. 5</name>
    <dbReference type="NCBI Taxonomy" id="1395608"/>
    <lineage>
        <taxon>Bacteria</taxon>
        <taxon>Pseudomonadati</taxon>
        <taxon>Pseudomonadota</taxon>
        <taxon>Betaproteobacteria</taxon>
        <taxon>Burkholderiales</taxon>
        <taxon>Alcaligenaceae</taxon>
        <taxon>Bordetella</taxon>
    </lineage>
</organism>
<dbReference type="OrthoDB" id="6953235at2"/>
<dbReference type="RefSeq" id="WP_094799083.1">
    <property type="nucleotide sequence ID" value="NZ_NEVP01000004.1"/>
</dbReference>
<dbReference type="AlphaFoldDB" id="A0A261TWD7"/>
<accession>A0A261TWD7</accession>
<dbReference type="Proteomes" id="UP000216913">
    <property type="component" value="Unassembled WGS sequence"/>
</dbReference>
<sequence length="265" mass="29275">MSEHHQFLFPLHPHLPAPDWRALEARLREQGYVLKPEGDGVPPRELDNLSLRLSRALDCDYQYDARTRTPADVLALYMRAGALPADLPLHANAGMADTLALLISRGIAFDNTFADNEGSDWRSPYYRMGPAARALMSPDAAQAYDADPRQFGLLLLAYEGPDPAVHVGENLSVPTLPGSTEPLDDLPPYGSYLDFIGAAYADPTVQWHAPDGRAYTILELDWQYSFAFGYRMIRTDGLDEASARNLAHAIGEMLGVPMGCSHRHL</sequence>
<comment type="caution">
    <text evidence="1">The sequence shown here is derived from an EMBL/GenBank/DDBJ whole genome shotgun (WGS) entry which is preliminary data.</text>
</comment>
<name>A0A261TWD7_9BORD</name>